<evidence type="ECO:0000256" key="1">
    <source>
        <dbReference type="ARBA" id="ARBA00022857"/>
    </source>
</evidence>
<dbReference type="PRINTS" id="PR00081">
    <property type="entry name" value="GDHRDH"/>
</dbReference>
<evidence type="ECO:0000313" key="6">
    <source>
        <dbReference type="Proteomes" id="UP000518752"/>
    </source>
</evidence>
<dbReference type="AlphaFoldDB" id="A0A8H5HK23"/>
<keyword evidence="6" id="KW-1185">Reference proteome</keyword>
<dbReference type="InterPro" id="IPR057326">
    <property type="entry name" value="KR_dom"/>
</dbReference>
<dbReference type="InterPro" id="IPR002347">
    <property type="entry name" value="SDR_fam"/>
</dbReference>
<dbReference type="GO" id="GO:0016491">
    <property type="term" value="F:oxidoreductase activity"/>
    <property type="evidence" value="ECO:0007669"/>
    <property type="project" value="UniProtKB-KW"/>
</dbReference>
<dbReference type="SUPFAM" id="SSF51735">
    <property type="entry name" value="NAD(P)-binding Rossmann-fold domains"/>
    <property type="match status" value="1"/>
</dbReference>
<evidence type="ECO:0000259" key="4">
    <source>
        <dbReference type="SMART" id="SM00822"/>
    </source>
</evidence>
<evidence type="ECO:0000256" key="2">
    <source>
        <dbReference type="ARBA" id="ARBA00023002"/>
    </source>
</evidence>
<dbReference type="SMART" id="SM00822">
    <property type="entry name" value="PKS_KR"/>
    <property type="match status" value="1"/>
</dbReference>
<dbReference type="Gene3D" id="3.40.50.720">
    <property type="entry name" value="NAD(P)-binding Rossmann-like Domain"/>
    <property type="match status" value="1"/>
</dbReference>
<keyword evidence="2" id="KW-0560">Oxidoreductase</keyword>
<dbReference type="PROSITE" id="PS00061">
    <property type="entry name" value="ADH_SHORT"/>
    <property type="match status" value="1"/>
</dbReference>
<dbReference type="Pfam" id="PF00106">
    <property type="entry name" value="adh_short"/>
    <property type="match status" value="1"/>
</dbReference>
<organism evidence="5 6">
    <name type="scientific">Collybiopsis confluens</name>
    <dbReference type="NCBI Taxonomy" id="2823264"/>
    <lineage>
        <taxon>Eukaryota</taxon>
        <taxon>Fungi</taxon>
        <taxon>Dikarya</taxon>
        <taxon>Basidiomycota</taxon>
        <taxon>Agaricomycotina</taxon>
        <taxon>Agaricomycetes</taxon>
        <taxon>Agaricomycetidae</taxon>
        <taxon>Agaricales</taxon>
        <taxon>Marasmiineae</taxon>
        <taxon>Omphalotaceae</taxon>
        <taxon>Collybiopsis</taxon>
    </lineage>
</organism>
<dbReference type="EMBL" id="JAACJN010000042">
    <property type="protein sequence ID" value="KAF5384634.1"/>
    <property type="molecule type" value="Genomic_DNA"/>
</dbReference>
<dbReference type="OrthoDB" id="1274115at2759"/>
<dbReference type="InterPro" id="IPR036291">
    <property type="entry name" value="NAD(P)-bd_dom_sf"/>
</dbReference>
<gene>
    <name evidence="5" type="ORF">D9757_007492</name>
</gene>
<accession>A0A8H5HK23</accession>
<dbReference type="Proteomes" id="UP000518752">
    <property type="component" value="Unassembled WGS sequence"/>
</dbReference>
<proteinExistence type="inferred from homology"/>
<dbReference type="PANTHER" id="PTHR43658:SF8">
    <property type="entry name" value="17-BETA-HYDROXYSTEROID DEHYDROGENASE 14-RELATED"/>
    <property type="match status" value="1"/>
</dbReference>
<dbReference type="PANTHER" id="PTHR43658">
    <property type="entry name" value="SHORT-CHAIN DEHYDROGENASE/REDUCTASE"/>
    <property type="match status" value="1"/>
</dbReference>
<comment type="similarity">
    <text evidence="3">Belongs to the short-chain dehydrogenases/reductases (SDR) family.</text>
</comment>
<keyword evidence="1" id="KW-0521">NADP</keyword>
<sequence length="265" mass="28609">MKIANRTFVLSGGASGLGLATARHFLQADAYVAILDRSSVPALDESISNSDHPRLLCLQIDLEHVEGISDAVERVVAWSKSTGAHLGGVVNCAGIAEAEQTVTRRGQPHSVELWNRIITINLNGTFHLTRFVAKHLVLVPPEGPDGERGVIIMVSSTVAYEGQPGQIAYAAAKGAIRSMTLPMARDMARYGVRVVSLAPGPFKTPMTGQFTKIWTDKLENEAVLFPKRYGAPEEFASTVKWVVECPYINGETYKLTGGLRVPAAL</sequence>
<reference evidence="5 6" key="1">
    <citation type="journal article" date="2020" name="ISME J.">
        <title>Uncovering the hidden diversity of litter-decomposition mechanisms in mushroom-forming fungi.</title>
        <authorList>
            <person name="Floudas D."/>
            <person name="Bentzer J."/>
            <person name="Ahren D."/>
            <person name="Johansson T."/>
            <person name="Persson P."/>
            <person name="Tunlid A."/>
        </authorList>
    </citation>
    <scope>NUCLEOTIDE SEQUENCE [LARGE SCALE GENOMIC DNA]</scope>
    <source>
        <strain evidence="5 6">CBS 406.79</strain>
    </source>
</reference>
<evidence type="ECO:0000256" key="3">
    <source>
        <dbReference type="RuleBase" id="RU000363"/>
    </source>
</evidence>
<protein>
    <recommendedName>
        <fullName evidence="4">Ketoreductase domain-containing protein</fullName>
    </recommendedName>
</protein>
<dbReference type="PRINTS" id="PR00080">
    <property type="entry name" value="SDRFAMILY"/>
</dbReference>
<dbReference type="InterPro" id="IPR020904">
    <property type="entry name" value="Sc_DH/Rdtase_CS"/>
</dbReference>
<comment type="caution">
    <text evidence="5">The sequence shown here is derived from an EMBL/GenBank/DDBJ whole genome shotgun (WGS) entry which is preliminary data.</text>
</comment>
<feature type="domain" description="Ketoreductase" evidence="4">
    <location>
        <begin position="6"/>
        <end position="205"/>
    </location>
</feature>
<name>A0A8H5HK23_9AGAR</name>
<evidence type="ECO:0000313" key="5">
    <source>
        <dbReference type="EMBL" id="KAF5384634.1"/>
    </source>
</evidence>